<feature type="domain" description="BPL/LPL catalytic" evidence="11">
    <location>
        <begin position="34"/>
        <end position="209"/>
    </location>
</feature>
<dbReference type="PIRSF" id="PIRSF016262">
    <property type="entry name" value="LPLase"/>
    <property type="match status" value="1"/>
</dbReference>
<evidence type="ECO:0000256" key="2">
    <source>
        <dbReference type="ARBA" id="ARBA00022490"/>
    </source>
</evidence>
<keyword evidence="4 6" id="KW-0012">Acyltransferase</keyword>
<feature type="binding site" evidence="6 9">
    <location>
        <begin position="73"/>
        <end position="80"/>
    </location>
    <ligand>
        <name>substrate</name>
    </ligand>
</feature>
<evidence type="ECO:0000256" key="3">
    <source>
        <dbReference type="ARBA" id="ARBA00022679"/>
    </source>
</evidence>
<dbReference type="UniPathway" id="UPA00538">
    <property type="reaction ID" value="UER00592"/>
</dbReference>
<dbReference type="GO" id="GO:0033819">
    <property type="term" value="F:lipoyl(octanoyl) transferase activity"/>
    <property type="evidence" value="ECO:0007669"/>
    <property type="project" value="UniProtKB-EC"/>
</dbReference>
<dbReference type="PROSITE" id="PS51733">
    <property type="entry name" value="BPL_LPL_CATALYTIC"/>
    <property type="match status" value="1"/>
</dbReference>
<dbReference type="PANTHER" id="PTHR10993:SF7">
    <property type="entry name" value="LIPOYLTRANSFERASE 2, MITOCHONDRIAL-RELATED"/>
    <property type="match status" value="1"/>
</dbReference>
<protein>
    <recommendedName>
        <fullName evidence="6 7">Octanoyltransferase</fullName>
        <ecNumber evidence="6 7">2.3.1.181</ecNumber>
    </recommendedName>
    <alternativeName>
        <fullName evidence="6">Lipoate-protein ligase B</fullName>
    </alternativeName>
    <alternativeName>
        <fullName evidence="6">Lipoyl/octanoyl transferase</fullName>
    </alternativeName>
    <alternativeName>
        <fullName evidence="6">Octanoyl-[acyl-carrier-protein]-protein N-octanoyltransferase</fullName>
    </alternativeName>
</protein>
<dbReference type="SUPFAM" id="SSF55681">
    <property type="entry name" value="Class II aaRS and biotin synthetases"/>
    <property type="match status" value="1"/>
</dbReference>
<dbReference type="FunFam" id="3.30.930.10:FF:000020">
    <property type="entry name" value="Octanoyltransferase"/>
    <property type="match status" value="1"/>
</dbReference>
<evidence type="ECO:0000313" key="13">
    <source>
        <dbReference type="Proteomes" id="UP000294887"/>
    </source>
</evidence>
<evidence type="ECO:0000256" key="4">
    <source>
        <dbReference type="ARBA" id="ARBA00023315"/>
    </source>
</evidence>
<feature type="site" description="Lowers pKa of active site Cys" evidence="6 10">
    <location>
        <position position="137"/>
    </location>
</feature>
<comment type="caution">
    <text evidence="12">The sequence shown here is derived from an EMBL/GenBank/DDBJ whole genome shotgun (WGS) entry which is preliminary data.</text>
</comment>
<evidence type="ECO:0000256" key="5">
    <source>
        <dbReference type="ARBA" id="ARBA00024732"/>
    </source>
</evidence>
<gene>
    <name evidence="6" type="primary">lipB</name>
    <name evidence="12" type="ORF">EV695_4012</name>
</gene>
<evidence type="ECO:0000259" key="11">
    <source>
        <dbReference type="PROSITE" id="PS51733"/>
    </source>
</evidence>
<comment type="pathway">
    <text evidence="1 6 7">Protein modification; protein lipoylation via endogenous pathway; protein N(6)-(lipoyl)lysine from octanoyl-[acyl-carrier-protein]: step 1/2.</text>
</comment>
<keyword evidence="2 6" id="KW-0963">Cytoplasm</keyword>
<dbReference type="Gene3D" id="3.30.930.10">
    <property type="entry name" value="Bira Bifunctional Protein, Domain 2"/>
    <property type="match status" value="1"/>
</dbReference>
<dbReference type="EMBL" id="SMFQ01000005">
    <property type="protein sequence ID" value="TCJ83272.1"/>
    <property type="molecule type" value="Genomic_DNA"/>
</dbReference>
<dbReference type="PROSITE" id="PS01313">
    <property type="entry name" value="LIPB"/>
    <property type="match status" value="1"/>
</dbReference>
<dbReference type="NCBIfam" id="TIGR00214">
    <property type="entry name" value="lipB"/>
    <property type="match status" value="1"/>
</dbReference>
<dbReference type="AlphaFoldDB" id="A0A4R1ETK5"/>
<dbReference type="EC" id="2.3.1.181" evidence="6 7"/>
<accession>A0A4R1ETK5</accession>
<dbReference type="PANTHER" id="PTHR10993">
    <property type="entry name" value="OCTANOYLTRANSFERASE"/>
    <property type="match status" value="1"/>
</dbReference>
<dbReference type="OrthoDB" id="9787061at2"/>
<dbReference type="GO" id="GO:0009249">
    <property type="term" value="P:protein lipoylation"/>
    <property type="evidence" value="ECO:0007669"/>
    <property type="project" value="InterPro"/>
</dbReference>
<reference evidence="12 13" key="1">
    <citation type="submission" date="2019-03" db="EMBL/GenBank/DDBJ databases">
        <title>Genomic Encyclopedia of Type Strains, Phase IV (KMG-IV): sequencing the most valuable type-strain genomes for metagenomic binning, comparative biology and taxonomic classification.</title>
        <authorList>
            <person name="Goeker M."/>
        </authorList>
    </citation>
    <scope>NUCLEOTIDE SEQUENCE [LARGE SCALE GENOMIC DNA]</scope>
    <source>
        <strain evidence="12 13">DSM 24830</strain>
    </source>
</reference>
<evidence type="ECO:0000256" key="10">
    <source>
        <dbReference type="PIRSR" id="PIRSR016262-3"/>
    </source>
</evidence>
<dbReference type="Proteomes" id="UP000294887">
    <property type="component" value="Unassembled WGS sequence"/>
</dbReference>
<dbReference type="NCBIfam" id="NF010922">
    <property type="entry name" value="PRK14342.1"/>
    <property type="match status" value="1"/>
</dbReference>
<dbReference type="RefSeq" id="WP_131907745.1">
    <property type="nucleotide sequence ID" value="NZ_BAAAFU010000007.1"/>
</dbReference>
<comment type="miscellaneous">
    <text evidence="6">In the reaction, the free carboxyl group of octanoic acid is attached via an amide linkage to the epsilon-amino group of a specific lysine residue of lipoyl domains of lipoate-dependent enzymes.</text>
</comment>
<comment type="catalytic activity">
    <reaction evidence="6 7">
        <text>octanoyl-[ACP] + L-lysyl-[protein] = N(6)-octanoyl-L-lysyl-[protein] + holo-[ACP] + H(+)</text>
        <dbReference type="Rhea" id="RHEA:17665"/>
        <dbReference type="Rhea" id="RHEA-COMP:9636"/>
        <dbReference type="Rhea" id="RHEA-COMP:9685"/>
        <dbReference type="Rhea" id="RHEA-COMP:9752"/>
        <dbReference type="Rhea" id="RHEA-COMP:9928"/>
        <dbReference type="ChEBI" id="CHEBI:15378"/>
        <dbReference type="ChEBI" id="CHEBI:29969"/>
        <dbReference type="ChEBI" id="CHEBI:64479"/>
        <dbReference type="ChEBI" id="CHEBI:78463"/>
        <dbReference type="ChEBI" id="CHEBI:78809"/>
        <dbReference type="EC" id="2.3.1.181"/>
    </reaction>
</comment>
<dbReference type="InterPro" id="IPR000544">
    <property type="entry name" value="Octanoyltransferase"/>
</dbReference>
<dbReference type="Pfam" id="PF21948">
    <property type="entry name" value="LplA-B_cat"/>
    <property type="match status" value="1"/>
</dbReference>
<feature type="active site" description="Acyl-thioester intermediate" evidence="6 8">
    <location>
        <position position="171"/>
    </location>
</feature>
<sequence length="216" mass="23865">MGTLGDTLITKQLGLTDYESVWESMKNFTQSRDQDTPDEIWVVEHPPTFTLGRNGKEHHILQETSIPIVKVDRGGQVTYHGPGQIVIYLLLDLHRRGIGIRQLVTLIENCIVELLSAYEVTAYSDAKAPGVYVDKKKIAALGLRVSKGRTTHGLSLNVDMDLTPFGYINPCGYEGLEIIQCKDLGITDSMPVLSEKLTAIIHAEIMKAAETAKTTD</sequence>
<dbReference type="InterPro" id="IPR020605">
    <property type="entry name" value="Octanoyltransferase_CS"/>
</dbReference>
<comment type="function">
    <text evidence="5 6 7">Catalyzes the transfer of endogenously produced octanoic acid from octanoyl-acyl-carrier-protein onto the lipoyl domains of lipoate-dependent enzymes. Lipoyl-ACP can also act as a substrate although octanoyl-ACP is likely to be the physiological substrate.</text>
</comment>
<dbReference type="HAMAP" id="MF_00013">
    <property type="entry name" value="LipB"/>
    <property type="match status" value="1"/>
</dbReference>
<comment type="subcellular location">
    <subcellularLocation>
        <location evidence="6">Cytoplasm</location>
    </subcellularLocation>
</comment>
<name>A0A4R1ETK5_9GAMM</name>
<feature type="binding site" evidence="6 9">
    <location>
        <begin position="140"/>
        <end position="142"/>
    </location>
    <ligand>
        <name>substrate</name>
    </ligand>
</feature>
<organism evidence="12 13">
    <name type="scientific">Cocleimonas flava</name>
    <dbReference type="NCBI Taxonomy" id="634765"/>
    <lineage>
        <taxon>Bacteria</taxon>
        <taxon>Pseudomonadati</taxon>
        <taxon>Pseudomonadota</taxon>
        <taxon>Gammaproteobacteria</taxon>
        <taxon>Thiotrichales</taxon>
        <taxon>Thiotrichaceae</taxon>
        <taxon>Cocleimonas</taxon>
    </lineage>
</organism>
<comment type="similarity">
    <text evidence="6 7">Belongs to the LipB family.</text>
</comment>
<feature type="binding site" evidence="6 9">
    <location>
        <begin position="153"/>
        <end position="155"/>
    </location>
    <ligand>
        <name>substrate</name>
    </ligand>
</feature>
<proteinExistence type="inferred from homology"/>
<dbReference type="GO" id="GO:0005737">
    <property type="term" value="C:cytoplasm"/>
    <property type="evidence" value="ECO:0007669"/>
    <property type="project" value="UniProtKB-SubCell"/>
</dbReference>
<evidence type="ECO:0000256" key="6">
    <source>
        <dbReference type="HAMAP-Rule" id="MF_00013"/>
    </source>
</evidence>
<dbReference type="InterPro" id="IPR004143">
    <property type="entry name" value="BPL_LPL_catalytic"/>
</dbReference>
<evidence type="ECO:0000313" key="12">
    <source>
        <dbReference type="EMBL" id="TCJ83272.1"/>
    </source>
</evidence>
<evidence type="ECO:0000256" key="7">
    <source>
        <dbReference type="PIRNR" id="PIRNR016262"/>
    </source>
</evidence>
<evidence type="ECO:0000256" key="9">
    <source>
        <dbReference type="PIRSR" id="PIRSR016262-2"/>
    </source>
</evidence>
<evidence type="ECO:0000256" key="8">
    <source>
        <dbReference type="PIRSR" id="PIRSR016262-1"/>
    </source>
</evidence>
<dbReference type="CDD" id="cd16444">
    <property type="entry name" value="LipB"/>
    <property type="match status" value="1"/>
</dbReference>
<evidence type="ECO:0000256" key="1">
    <source>
        <dbReference type="ARBA" id="ARBA00004821"/>
    </source>
</evidence>
<dbReference type="InterPro" id="IPR045864">
    <property type="entry name" value="aa-tRNA-synth_II/BPL/LPL"/>
</dbReference>
<keyword evidence="13" id="KW-1185">Reference proteome</keyword>
<keyword evidence="3 6" id="KW-0808">Transferase</keyword>